<dbReference type="FunFam" id="3.40.605.10:FF:000007">
    <property type="entry name" value="NAD/NADP-dependent betaine aldehyde dehydrogenase"/>
    <property type="match status" value="1"/>
</dbReference>
<evidence type="ECO:0000256" key="3">
    <source>
        <dbReference type="PROSITE-ProRule" id="PRU10007"/>
    </source>
</evidence>
<dbReference type="PANTHER" id="PTHR11699">
    <property type="entry name" value="ALDEHYDE DEHYDROGENASE-RELATED"/>
    <property type="match status" value="1"/>
</dbReference>
<evidence type="ECO:0000256" key="2">
    <source>
        <dbReference type="ARBA" id="ARBA00023002"/>
    </source>
</evidence>
<dbReference type="FunFam" id="3.40.309.10:FF:000001">
    <property type="entry name" value="Mitochondrial aldehyde dehydrogenase 2"/>
    <property type="match status" value="1"/>
</dbReference>
<sequence>MPSTFSYQWDTPKYKGKTSFNTGLFIGGKFVDGSNGTTIDVINPATGKLITKISEAVEKDVDIAVEAAQKAFETSWGLNVGGLERSNLLWKLAQRMEEHKDELAAIEALDNGKTFDWAFGTDVTFSIEVMKYFAGWADKITGQTIETDERKFTYTRHEPIGVVGQIIPWNFPRNIDRLGILVLMFTWKIAPALATGNTIVIKPSEFTPLTAIRMCEIIKEAGIPDGVVNVVTGYGNTAGSAISSHMKIEKVAFTGSTLVGRKVMEAAAKSNLKNVTLELGGKSPNIIFNDADLEQAVNWAAHGIFWNHGQACCAGSRIFVQSGIYDKFLDAFTKKAQSIKLGDPFGEGTQQGPQVSQIQYDRIMGYINSGKADGATVHLGGDRFGDEGYYIKPTIFTDTKPDMKIVQEEIFGPVGVVIKFEDEADVIRQANDTTYGLAAALFTQDLTRAIETGHKLQAGTVWINCINQLDTQVPFGGYKQSGIGRELGEYALSKYVIPAFCIRGKNADRNNSYTNVKAVHVNLRHRK</sequence>
<dbReference type="InterPro" id="IPR016162">
    <property type="entry name" value="Ald_DH_N"/>
</dbReference>
<dbReference type="PROSITE" id="PS00070">
    <property type="entry name" value="ALDEHYDE_DEHYDR_CYS"/>
    <property type="match status" value="1"/>
</dbReference>
<protein>
    <recommendedName>
        <fullName evidence="5">Aldehyde dehydrogenase domain-containing protein</fullName>
    </recommendedName>
</protein>
<evidence type="ECO:0000313" key="7">
    <source>
        <dbReference type="Proteomes" id="UP000284706"/>
    </source>
</evidence>
<organism evidence="6 7">
    <name type="scientific">Gymnopilus dilepis</name>
    <dbReference type="NCBI Taxonomy" id="231916"/>
    <lineage>
        <taxon>Eukaryota</taxon>
        <taxon>Fungi</taxon>
        <taxon>Dikarya</taxon>
        <taxon>Basidiomycota</taxon>
        <taxon>Agaricomycotina</taxon>
        <taxon>Agaricomycetes</taxon>
        <taxon>Agaricomycetidae</taxon>
        <taxon>Agaricales</taxon>
        <taxon>Agaricineae</taxon>
        <taxon>Hymenogastraceae</taxon>
        <taxon>Gymnopilus</taxon>
    </lineage>
</organism>
<name>A0A409VIZ3_9AGAR</name>
<dbReference type="PROSITE" id="PS00687">
    <property type="entry name" value="ALDEHYDE_DEHYDR_GLU"/>
    <property type="match status" value="1"/>
</dbReference>
<dbReference type="InterPro" id="IPR016160">
    <property type="entry name" value="Ald_DH_CS_CYS"/>
</dbReference>
<dbReference type="STRING" id="231916.A0A409VIZ3"/>
<dbReference type="InterPro" id="IPR016163">
    <property type="entry name" value="Ald_DH_C"/>
</dbReference>
<dbReference type="Pfam" id="PF00171">
    <property type="entry name" value="Aldedh"/>
    <property type="match status" value="1"/>
</dbReference>
<dbReference type="InParanoid" id="A0A409VIZ3"/>
<comment type="similarity">
    <text evidence="1 4">Belongs to the aldehyde dehydrogenase family.</text>
</comment>
<gene>
    <name evidence="6" type="ORF">CVT26_010945</name>
</gene>
<dbReference type="InterPro" id="IPR016161">
    <property type="entry name" value="Ald_DH/histidinol_DH"/>
</dbReference>
<dbReference type="FunFam" id="3.40.605.10:FF:000026">
    <property type="entry name" value="Aldehyde dehydrogenase, putative"/>
    <property type="match status" value="1"/>
</dbReference>
<dbReference type="Gene3D" id="3.40.605.10">
    <property type="entry name" value="Aldehyde Dehydrogenase, Chain A, domain 1"/>
    <property type="match status" value="1"/>
</dbReference>
<dbReference type="OrthoDB" id="310895at2759"/>
<dbReference type="GO" id="GO:0019413">
    <property type="term" value="P:acetate biosynthetic process"/>
    <property type="evidence" value="ECO:0007669"/>
    <property type="project" value="UniProtKB-ARBA"/>
</dbReference>
<feature type="active site" evidence="3">
    <location>
        <position position="278"/>
    </location>
</feature>
<evidence type="ECO:0000259" key="5">
    <source>
        <dbReference type="Pfam" id="PF00171"/>
    </source>
</evidence>
<dbReference type="SUPFAM" id="SSF53720">
    <property type="entry name" value="ALDH-like"/>
    <property type="match status" value="1"/>
</dbReference>
<keyword evidence="2 4" id="KW-0560">Oxidoreductase</keyword>
<proteinExistence type="inferred from homology"/>
<dbReference type="EMBL" id="NHYE01005635">
    <property type="protein sequence ID" value="PPQ66244.1"/>
    <property type="molecule type" value="Genomic_DNA"/>
</dbReference>
<dbReference type="AlphaFoldDB" id="A0A409VIZ3"/>
<comment type="caution">
    <text evidence="6">The sequence shown here is derived from an EMBL/GenBank/DDBJ whole genome shotgun (WGS) entry which is preliminary data.</text>
</comment>
<reference evidence="6 7" key="1">
    <citation type="journal article" date="2018" name="Evol. Lett.">
        <title>Horizontal gene cluster transfer increased hallucinogenic mushroom diversity.</title>
        <authorList>
            <person name="Reynolds H.T."/>
            <person name="Vijayakumar V."/>
            <person name="Gluck-Thaler E."/>
            <person name="Korotkin H.B."/>
            <person name="Matheny P.B."/>
            <person name="Slot J.C."/>
        </authorList>
    </citation>
    <scope>NUCLEOTIDE SEQUENCE [LARGE SCALE GENOMIC DNA]</scope>
    <source>
        <strain evidence="6 7">SRW20</strain>
    </source>
</reference>
<dbReference type="InterPro" id="IPR029510">
    <property type="entry name" value="Ald_DH_CS_GLU"/>
</dbReference>
<dbReference type="Proteomes" id="UP000284706">
    <property type="component" value="Unassembled WGS sequence"/>
</dbReference>
<feature type="domain" description="Aldehyde dehydrogenase" evidence="5">
    <location>
        <begin position="30"/>
        <end position="496"/>
    </location>
</feature>
<dbReference type="InterPro" id="IPR015590">
    <property type="entry name" value="Aldehyde_DH_dom"/>
</dbReference>
<evidence type="ECO:0000256" key="1">
    <source>
        <dbReference type="ARBA" id="ARBA00009986"/>
    </source>
</evidence>
<evidence type="ECO:0000313" key="6">
    <source>
        <dbReference type="EMBL" id="PPQ66244.1"/>
    </source>
</evidence>
<keyword evidence="7" id="KW-1185">Reference proteome</keyword>
<accession>A0A409VIZ3</accession>
<evidence type="ECO:0000256" key="4">
    <source>
        <dbReference type="RuleBase" id="RU003345"/>
    </source>
</evidence>
<dbReference type="GO" id="GO:0004030">
    <property type="term" value="F:aldehyde dehydrogenase [NAD(P)+] activity"/>
    <property type="evidence" value="ECO:0007669"/>
    <property type="project" value="UniProtKB-ARBA"/>
</dbReference>
<dbReference type="Gene3D" id="3.40.309.10">
    <property type="entry name" value="Aldehyde Dehydrogenase, Chain A, domain 2"/>
    <property type="match status" value="1"/>
</dbReference>